<feature type="region of interest" description="Disordered" evidence="1">
    <location>
        <begin position="306"/>
        <end position="450"/>
    </location>
</feature>
<name>A0A1G7GLZ4_9SPHN</name>
<evidence type="ECO:0000259" key="2">
    <source>
        <dbReference type="Pfam" id="PF02120"/>
    </source>
</evidence>
<feature type="compositionally biased region" description="Low complexity" evidence="1">
    <location>
        <begin position="380"/>
        <end position="392"/>
    </location>
</feature>
<dbReference type="OrthoDB" id="7586319at2"/>
<dbReference type="EMBL" id="WSUT01000005">
    <property type="protein sequence ID" value="MWC42935.1"/>
    <property type="molecule type" value="Genomic_DNA"/>
</dbReference>
<feature type="region of interest" description="Disordered" evidence="1">
    <location>
        <begin position="614"/>
        <end position="670"/>
    </location>
</feature>
<feature type="compositionally biased region" description="Polar residues" evidence="1">
    <location>
        <begin position="626"/>
        <end position="650"/>
    </location>
</feature>
<keyword evidence="5" id="KW-1185">Reference proteome</keyword>
<feature type="compositionally biased region" description="Low complexity" evidence="1">
    <location>
        <begin position="319"/>
        <end position="335"/>
    </location>
</feature>
<protein>
    <submittedName>
        <fullName evidence="4">Hook-length control protein FliK</fullName>
    </submittedName>
</protein>
<sequence length="670" mass="65339">MIEIASAIGRAPAPAGATGAMPVGDGAAFALSLASFLSLQEGTADAAAVPTPAVTGQDDATGGKALPEGTGALPEEAGALPAMGMVPFMVAMPVAPVVPVAIDPVALTSTGSPAPVAAEPMMPGVAQGGGSPRPAMLAGTGLAVVQLATVAAEAPATFEVPSAVTSRSDGARTSIDPASAEAASPSTQPVAVPGGRAGGSAPVGFPAGGDKTGLPAAMATDREPVAGAAPMAIPARFAKAAAGSGLPTGVTVVEPGTDAALRLVATNPGAPLAVPVPARFALPVTAQAGADSGVAQAPVANDSGAAAAQPAGITGQMEPGAPSAPASVRPAAVSGEATPSSFVAPQPVGASRTGQEASAAMTQAGADSGVAQAPVANDSGAAAAQPAGTTGQMEPGAPSGPASVRPAAVSGEATPSSFVAPQPVGASRTGQGAPAAIRPATGSDGAMQISPVMDRGAAPRSATADMPQPIKAGDAAPAFQLFASALHRDAGLREDRGGPVEAPLAPGLVAPVATVPATAAAQDAPLDMRQDHWPQGMIDRIEALRDQADANDTRIRLVPDALGTIDIAISRRDDQVHVRFEAEQAQTRAMLAQAQPELTALASARGLKLGEATPDARQMTGGGQDMGQNPGQDRAFTQQQHQPRTLRNRTSAGSPADSLPDDSAAATRIA</sequence>
<gene>
    <name evidence="3" type="ORF">GQR91_04575</name>
    <name evidence="4" type="ORF">SAMN05216557_101943</name>
</gene>
<dbReference type="InterPro" id="IPR038610">
    <property type="entry name" value="FliK-like_C_sf"/>
</dbReference>
<dbReference type="AlphaFoldDB" id="A0A1G7GLZ4"/>
<dbReference type="RefSeq" id="WP_149681327.1">
    <property type="nucleotide sequence ID" value="NZ_FNBI01000001.1"/>
</dbReference>
<dbReference type="Proteomes" id="UP000323502">
    <property type="component" value="Unassembled WGS sequence"/>
</dbReference>
<dbReference type="CDD" id="cd17470">
    <property type="entry name" value="T3SS_Flik_C"/>
    <property type="match status" value="1"/>
</dbReference>
<dbReference type="InterPro" id="IPR021136">
    <property type="entry name" value="Flagellar_hook_control-like_C"/>
</dbReference>
<proteinExistence type="predicted"/>
<evidence type="ECO:0000313" key="4">
    <source>
        <dbReference type="EMBL" id="SDE89124.1"/>
    </source>
</evidence>
<dbReference type="EMBL" id="FNBI01000001">
    <property type="protein sequence ID" value="SDE89124.1"/>
    <property type="molecule type" value="Genomic_DNA"/>
</dbReference>
<accession>A0A1G7GLZ4</accession>
<feature type="compositionally biased region" description="Low complexity" evidence="1">
    <location>
        <begin position="651"/>
        <end position="670"/>
    </location>
</feature>
<feature type="domain" description="Flagellar hook-length control protein-like C-terminal" evidence="2">
    <location>
        <begin position="544"/>
        <end position="613"/>
    </location>
</feature>
<evidence type="ECO:0000256" key="1">
    <source>
        <dbReference type="SAM" id="MobiDB-lite"/>
    </source>
</evidence>
<evidence type="ECO:0000313" key="5">
    <source>
        <dbReference type="Proteomes" id="UP000323502"/>
    </source>
</evidence>
<feature type="region of interest" description="Disordered" evidence="1">
    <location>
        <begin position="163"/>
        <end position="193"/>
    </location>
</feature>
<reference evidence="4 5" key="1">
    <citation type="submission" date="2016-10" db="EMBL/GenBank/DDBJ databases">
        <authorList>
            <person name="Varghese N."/>
            <person name="Submissions S."/>
        </authorList>
    </citation>
    <scope>NUCLEOTIDE SEQUENCE [LARGE SCALE GENOMIC DNA]</scope>
    <source>
        <strain evidence="4 5">S7-754</strain>
    </source>
</reference>
<dbReference type="Pfam" id="PF02120">
    <property type="entry name" value="Flg_hook"/>
    <property type="match status" value="1"/>
</dbReference>
<evidence type="ECO:0000313" key="6">
    <source>
        <dbReference type="Proteomes" id="UP000436801"/>
    </source>
</evidence>
<organism evidence="4 5">
    <name type="scientific">Sphingomonas carotinifaciens</name>
    <dbReference type="NCBI Taxonomy" id="1166323"/>
    <lineage>
        <taxon>Bacteria</taxon>
        <taxon>Pseudomonadati</taxon>
        <taxon>Pseudomonadota</taxon>
        <taxon>Alphaproteobacteria</taxon>
        <taxon>Sphingomonadales</taxon>
        <taxon>Sphingomonadaceae</taxon>
        <taxon>Sphingomonas</taxon>
    </lineage>
</organism>
<evidence type="ECO:0000313" key="3">
    <source>
        <dbReference type="EMBL" id="MWC42935.1"/>
    </source>
</evidence>
<dbReference type="Proteomes" id="UP000436801">
    <property type="component" value="Unassembled WGS sequence"/>
</dbReference>
<dbReference type="Gene3D" id="3.30.750.140">
    <property type="match status" value="1"/>
</dbReference>
<reference evidence="3 6" key="2">
    <citation type="submission" date="2019-12" db="EMBL/GenBank/DDBJ databases">
        <authorList>
            <person name="Zheng J."/>
        </authorList>
    </citation>
    <scope>NUCLEOTIDE SEQUENCE [LARGE SCALE GENOMIC DNA]</scope>
    <source>
        <strain evidence="3 6">DSM 27347</strain>
    </source>
</reference>